<proteinExistence type="inferred from homology"/>
<reference evidence="9 10" key="1">
    <citation type="submission" date="2023-01" db="EMBL/GenBank/DDBJ databases">
        <title>Analysis of 21 Apiospora genomes using comparative genomics revels a genus with tremendous synthesis potential of carbohydrate active enzymes and secondary metabolites.</title>
        <authorList>
            <person name="Sorensen T."/>
        </authorList>
    </citation>
    <scope>NUCLEOTIDE SEQUENCE [LARGE SCALE GENOMIC DNA]</scope>
    <source>
        <strain evidence="9 10">CBS 20057</strain>
    </source>
</reference>
<dbReference type="Pfam" id="PF20684">
    <property type="entry name" value="Fung_rhodopsin"/>
    <property type="match status" value="1"/>
</dbReference>
<comment type="similarity">
    <text evidence="5">Belongs to the SAT4 family.</text>
</comment>
<feature type="domain" description="Rhodopsin" evidence="8">
    <location>
        <begin position="25"/>
        <end position="260"/>
    </location>
</feature>
<evidence type="ECO:0000256" key="3">
    <source>
        <dbReference type="ARBA" id="ARBA00022989"/>
    </source>
</evidence>
<feature type="transmembrane region" description="Helical" evidence="7">
    <location>
        <begin position="117"/>
        <end position="137"/>
    </location>
</feature>
<comment type="subcellular location">
    <subcellularLocation>
        <location evidence="1">Membrane</location>
        <topology evidence="1">Multi-pass membrane protein</topology>
    </subcellularLocation>
</comment>
<dbReference type="PANTHER" id="PTHR33048">
    <property type="entry name" value="PTH11-LIKE INTEGRAL MEMBRANE PROTEIN (AFU_ORTHOLOGUE AFUA_5G11245)"/>
    <property type="match status" value="1"/>
</dbReference>
<keyword evidence="4 7" id="KW-0472">Membrane</keyword>
<dbReference type="InterPro" id="IPR052337">
    <property type="entry name" value="SAT4-like"/>
</dbReference>
<gene>
    <name evidence="9" type="ORF">PG991_010826</name>
</gene>
<protein>
    <recommendedName>
        <fullName evidence="8">Rhodopsin domain-containing protein</fullName>
    </recommendedName>
</protein>
<feature type="compositionally biased region" description="Low complexity" evidence="6">
    <location>
        <begin position="512"/>
        <end position="527"/>
    </location>
</feature>
<dbReference type="Proteomes" id="UP001396898">
    <property type="component" value="Unassembled WGS sequence"/>
</dbReference>
<evidence type="ECO:0000256" key="4">
    <source>
        <dbReference type="ARBA" id="ARBA00023136"/>
    </source>
</evidence>
<keyword evidence="2 7" id="KW-0812">Transmembrane</keyword>
<feature type="transmembrane region" description="Helical" evidence="7">
    <location>
        <begin position="45"/>
        <end position="64"/>
    </location>
</feature>
<evidence type="ECO:0000313" key="9">
    <source>
        <dbReference type="EMBL" id="KAK8008275.1"/>
    </source>
</evidence>
<evidence type="ECO:0000256" key="5">
    <source>
        <dbReference type="ARBA" id="ARBA00038359"/>
    </source>
</evidence>
<dbReference type="EMBL" id="JAQQWI010000016">
    <property type="protein sequence ID" value="KAK8008275.1"/>
    <property type="molecule type" value="Genomic_DNA"/>
</dbReference>
<organism evidence="9 10">
    <name type="scientific">Apiospora marii</name>
    <dbReference type="NCBI Taxonomy" id="335849"/>
    <lineage>
        <taxon>Eukaryota</taxon>
        <taxon>Fungi</taxon>
        <taxon>Dikarya</taxon>
        <taxon>Ascomycota</taxon>
        <taxon>Pezizomycotina</taxon>
        <taxon>Sordariomycetes</taxon>
        <taxon>Xylariomycetidae</taxon>
        <taxon>Amphisphaeriales</taxon>
        <taxon>Apiosporaceae</taxon>
        <taxon>Apiospora</taxon>
    </lineage>
</organism>
<feature type="compositionally biased region" description="Basic and acidic residues" evidence="6">
    <location>
        <begin position="644"/>
        <end position="656"/>
    </location>
</feature>
<comment type="caution">
    <text evidence="9">The sequence shown here is derived from an EMBL/GenBank/DDBJ whole genome shotgun (WGS) entry which is preliminary data.</text>
</comment>
<feature type="region of interest" description="Disordered" evidence="6">
    <location>
        <begin position="442"/>
        <end position="469"/>
    </location>
</feature>
<feature type="transmembrane region" description="Helical" evidence="7">
    <location>
        <begin position="84"/>
        <end position="108"/>
    </location>
</feature>
<feature type="transmembrane region" description="Helical" evidence="7">
    <location>
        <begin position="6"/>
        <end position="25"/>
    </location>
</feature>
<feature type="compositionally biased region" description="Basic residues" evidence="6">
    <location>
        <begin position="447"/>
        <end position="457"/>
    </location>
</feature>
<feature type="transmembrane region" description="Helical" evidence="7">
    <location>
        <begin position="203"/>
        <end position="221"/>
    </location>
</feature>
<feature type="transmembrane region" description="Helical" evidence="7">
    <location>
        <begin position="167"/>
        <end position="191"/>
    </location>
</feature>
<evidence type="ECO:0000256" key="2">
    <source>
        <dbReference type="ARBA" id="ARBA00022692"/>
    </source>
</evidence>
<accession>A0ABR1RCQ8</accession>
<evidence type="ECO:0000256" key="7">
    <source>
        <dbReference type="SAM" id="Phobius"/>
    </source>
</evidence>
<dbReference type="PANTHER" id="PTHR33048:SF96">
    <property type="entry name" value="INTEGRAL MEMBRANE PROTEIN"/>
    <property type="match status" value="1"/>
</dbReference>
<name>A0ABR1RCQ8_9PEZI</name>
<feature type="compositionally biased region" description="Acidic residues" evidence="6">
    <location>
        <begin position="661"/>
        <end position="671"/>
    </location>
</feature>
<feature type="region of interest" description="Disordered" evidence="6">
    <location>
        <begin position="488"/>
        <end position="542"/>
    </location>
</feature>
<evidence type="ECO:0000256" key="1">
    <source>
        <dbReference type="ARBA" id="ARBA00004141"/>
    </source>
</evidence>
<evidence type="ECO:0000256" key="6">
    <source>
        <dbReference type="SAM" id="MobiDB-lite"/>
    </source>
</evidence>
<keyword evidence="10" id="KW-1185">Reference proteome</keyword>
<evidence type="ECO:0000259" key="8">
    <source>
        <dbReference type="Pfam" id="PF20684"/>
    </source>
</evidence>
<feature type="region of interest" description="Disordered" evidence="6">
    <location>
        <begin position="602"/>
        <end position="671"/>
    </location>
</feature>
<keyword evidence="3 7" id="KW-1133">Transmembrane helix</keyword>
<sequence length="671" mass="74796">MQDRGHEILAVGVFFLIASWAIFLLRLCSRLRLVKHFKVDDWSLVVVQLSFTLYLACQIGSAVHGSGKRESSLTQAERARALKWWYFACQAYVFATCTLKVSVGIFLIRIAVNRSHLLILHFLTWGTVLFGIPYAVLSAVQCRPIDTFWNVSPRAPGRCWDYQVMGAVIHIASALNCFADWVFGVIPFLIVRSLNITRPTKALVAWVLCFAAMYPSLYLPAKLTRICTSQDDTVDLCIWSTVEVGVGVLAWSAATCRPIHRYFLARLKAWPWMGGCGTCWRRPSPGGPFADGTAREMKLRPDEYFHESRCSSNGGGGSTSRTAKRKGSVFTCVREIPEPLSVAEEGGITRTMELTQISNRRGALFPTEPDAAFMPNLVSSDEYTSVSSDTIDKPAFQSRLASPPFRGKHEFHNSARRCALVPTQSMRNAPVSYWPKNIFRSGPHHQAASHRPRLVRSRTHDPSPVHLMSGSIDSAHCSILFEDVKQPPCPSPRPRGWSIPHHGSTSTDPNPKNKSSSNKNNKTKTTNANDPRPTGFLISRANRSGSLRWSTASETSCYNPHNQLRDTFEPFGLSAPPRAAFLIGGRCSYHNKPPVFQPIKWRRRSRDRASSDRLSVFAPPPPPPAGKTHSMREFGQWSPTAVRGPERQRQSGDVDRFSTIVDDESGGESRI</sequence>
<dbReference type="InterPro" id="IPR049326">
    <property type="entry name" value="Rhodopsin_dom_fungi"/>
</dbReference>
<evidence type="ECO:0000313" key="10">
    <source>
        <dbReference type="Proteomes" id="UP001396898"/>
    </source>
</evidence>